<proteinExistence type="inferred from homology"/>
<dbReference type="InterPro" id="IPR036291">
    <property type="entry name" value="NAD(P)-bd_dom_sf"/>
</dbReference>
<name>A0A0H5RRR9_9EUKA</name>
<dbReference type="AlphaFoldDB" id="A0A0H5RRR9"/>
<accession>A0A0H5RRR9</accession>
<reference evidence="4" key="1">
    <citation type="submission" date="2015-04" db="EMBL/GenBank/DDBJ databases">
        <title>The genome sequence of the plant pathogenic Rhizarian Plasmodiophora brassicae reveals insights in its biotrophic life cycle and the origin of chitin synthesis.</title>
        <authorList>
            <person name="Schwelm A."/>
            <person name="Fogelqvist J."/>
            <person name="Knaust A."/>
            <person name="Julke S."/>
            <person name="Lilja T."/>
            <person name="Dhandapani V."/>
            <person name="Bonilla-Rosso G."/>
            <person name="Karlsson M."/>
            <person name="Shevchenko A."/>
            <person name="Choi S.R."/>
            <person name="Kim H.G."/>
            <person name="Park J.Y."/>
            <person name="Lim Y.P."/>
            <person name="Ludwig-Muller J."/>
            <person name="Dixelius C."/>
        </authorList>
    </citation>
    <scope>NUCLEOTIDE SEQUENCE</scope>
    <source>
        <tissue evidence="4">Potato root galls</tissue>
    </source>
</reference>
<evidence type="ECO:0000313" key="4">
    <source>
        <dbReference type="EMBL" id="CRZ11414.1"/>
    </source>
</evidence>
<keyword evidence="3" id="KW-0560">Oxidoreductase</keyword>
<evidence type="ECO:0000256" key="2">
    <source>
        <dbReference type="ARBA" id="ARBA00022857"/>
    </source>
</evidence>
<protein>
    <submittedName>
        <fullName evidence="4">Uncharacterized protein</fullName>
    </submittedName>
</protein>
<dbReference type="Gene3D" id="3.40.50.720">
    <property type="entry name" value="NAD(P)-binding Rossmann-like Domain"/>
    <property type="match status" value="1"/>
</dbReference>
<keyword evidence="2" id="KW-0521">NADP</keyword>
<dbReference type="PROSITE" id="PS00061">
    <property type="entry name" value="ADH_SHORT"/>
    <property type="match status" value="1"/>
</dbReference>
<sequence length="262" mass="27804">MELCSLFDVRGKTSLVTGGARGIGAMISRALVVNGAHVIIVSRKAEQCAKFAAELSACGPGTAESFAADLSQESECERIAKLMSAQNRMLHILVNNSGCNWGESLATYPHKAFEKVFQLNVFGVFTLTRLLLPLMERSVKPDDPCRIINIGSINGASVSAMETYAYSSSKAALHHLTKTLASKLAPKGINVNAILPGPFYTDMTIGTFKPVEKMILQSVPTGRLGKPEDIAGAVLYLSSRASSYVSGALIPVDGGSLVSPKL</sequence>
<dbReference type="EMBL" id="HACM01010972">
    <property type="protein sequence ID" value="CRZ11414.1"/>
    <property type="molecule type" value="Transcribed_RNA"/>
</dbReference>
<comment type="similarity">
    <text evidence="1">Belongs to the short-chain dehydrogenases/reductases (SDR) family.</text>
</comment>
<dbReference type="PRINTS" id="PR00081">
    <property type="entry name" value="GDHRDH"/>
</dbReference>
<dbReference type="InterPro" id="IPR002347">
    <property type="entry name" value="SDR_fam"/>
</dbReference>
<dbReference type="InterPro" id="IPR052178">
    <property type="entry name" value="Sec_Metab_Biosynth_SDR"/>
</dbReference>
<dbReference type="PANTHER" id="PTHR43618:SF17">
    <property type="entry name" value="RHAMNOLIPIDS BIOSYNTHESIS 3-OXOACYL-[ACYL-CARRIER-PROTEIN] REDUCTASE"/>
    <property type="match status" value="1"/>
</dbReference>
<dbReference type="GO" id="GO:0016491">
    <property type="term" value="F:oxidoreductase activity"/>
    <property type="evidence" value="ECO:0007669"/>
    <property type="project" value="UniProtKB-KW"/>
</dbReference>
<evidence type="ECO:0000256" key="1">
    <source>
        <dbReference type="ARBA" id="ARBA00006484"/>
    </source>
</evidence>
<dbReference type="Pfam" id="PF13561">
    <property type="entry name" value="adh_short_C2"/>
    <property type="match status" value="1"/>
</dbReference>
<dbReference type="InterPro" id="IPR020904">
    <property type="entry name" value="Sc_DH/Rdtase_CS"/>
</dbReference>
<dbReference type="SUPFAM" id="SSF51735">
    <property type="entry name" value="NAD(P)-binding Rossmann-fold domains"/>
    <property type="match status" value="1"/>
</dbReference>
<dbReference type="PRINTS" id="PR00080">
    <property type="entry name" value="SDRFAMILY"/>
</dbReference>
<dbReference type="FunFam" id="3.40.50.720:FF:000084">
    <property type="entry name" value="Short-chain dehydrogenase reductase"/>
    <property type="match status" value="1"/>
</dbReference>
<organism evidence="4">
    <name type="scientific">Spongospora subterranea</name>
    <dbReference type="NCBI Taxonomy" id="70186"/>
    <lineage>
        <taxon>Eukaryota</taxon>
        <taxon>Sar</taxon>
        <taxon>Rhizaria</taxon>
        <taxon>Endomyxa</taxon>
        <taxon>Phytomyxea</taxon>
        <taxon>Plasmodiophorida</taxon>
        <taxon>Plasmodiophoridae</taxon>
        <taxon>Spongospora</taxon>
    </lineage>
</organism>
<dbReference type="PANTHER" id="PTHR43618">
    <property type="entry name" value="7-ALPHA-HYDROXYSTEROID DEHYDROGENASE"/>
    <property type="match status" value="1"/>
</dbReference>
<evidence type="ECO:0000256" key="3">
    <source>
        <dbReference type="ARBA" id="ARBA00023002"/>
    </source>
</evidence>